<name>A0A8S0UY18_OLEEU</name>
<proteinExistence type="predicted"/>
<comment type="caution">
    <text evidence="1">The sequence shown here is derived from an EMBL/GenBank/DDBJ whole genome shotgun (WGS) entry which is preliminary data.</text>
</comment>
<protein>
    <submittedName>
        <fullName evidence="1">Uncharacterized protein</fullName>
    </submittedName>
</protein>
<dbReference type="Gramene" id="OE9A000111T1">
    <property type="protein sequence ID" value="OE9A000111C1"/>
    <property type="gene ID" value="OE9A000111"/>
</dbReference>
<dbReference type="Proteomes" id="UP000594638">
    <property type="component" value="Unassembled WGS sequence"/>
</dbReference>
<organism evidence="1 2">
    <name type="scientific">Olea europaea subsp. europaea</name>
    <dbReference type="NCBI Taxonomy" id="158383"/>
    <lineage>
        <taxon>Eukaryota</taxon>
        <taxon>Viridiplantae</taxon>
        <taxon>Streptophyta</taxon>
        <taxon>Embryophyta</taxon>
        <taxon>Tracheophyta</taxon>
        <taxon>Spermatophyta</taxon>
        <taxon>Magnoliopsida</taxon>
        <taxon>eudicotyledons</taxon>
        <taxon>Gunneridae</taxon>
        <taxon>Pentapetalae</taxon>
        <taxon>asterids</taxon>
        <taxon>lamiids</taxon>
        <taxon>Lamiales</taxon>
        <taxon>Oleaceae</taxon>
        <taxon>Oleeae</taxon>
        <taxon>Olea</taxon>
    </lineage>
</organism>
<evidence type="ECO:0000313" key="2">
    <source>
        <dbReference type="Proteomes" id="UP000594638"/>
    </source>
</evidence>
<accession>A0A8S0UY18</accession>
<dbReference type="EMBL" id="CACTIH010009075">
    <property type="protein sequence ID" value="CAA3022721.1"/>
    <property type="molecule type" value="Genomic_DNA"/>
</dbReference>
<gene>
    <name evidence="1" type="ORF">OLEA9_A000111</name>
</gene>
<reference evidence="1 2" key="1">
    <citation type="submission" date="2019-12" db="EMBL/GenBank/DDBJ databases">
        <authorList>
            <person name="Alioto T."/>
            <person name="Alioto T."/>
            <person name="Gomez Garrido J."/>
        </authorList>
    </citation>
    <scope>NUCLEOTIDE SEQUENCE [LARGE SCALE GENOMIC DNA]</scope>
</reference>
<sequence length="117" mass="13409">MFVKEYEYLVETAKEQLSEDTPLEEIPVDDPNAEINVMISILAVTTQVNMEQNMQNKLKVVEQQFNSTRQPWHHYIKQLCGKVPGFIVPPFIPLSIVNNGNGKDDTIEDEENNFGEN</sequence>
<keyword evidence="2" id="KW-1185">Reference proteome</keyword>
<dbReference type="AlphaFoldDB" id="A0A8S0UY18"/>
<evidence type="ECO:0000313" key="1">
    <source>
        <dbReference type="EMBL" id="CAA3022721.1"/>
    </source>
</evidence>